<comment type="caution">
    <text evidence="1">The sequence shown here is derived from an EMBL/GenBank/DDBJ whole genome shotgun (WGS) entry which is preliminary data.</text>
</comment>
<sequence>MATTYFETQGHILHLAVDDGIETLQYAHASKLTNISGTLEAASRIQSSGNASKSCQGEGRI</sequence>
<accession>A0A2T7FU19</accession>
<name>A0A2T7FU19_9RHOB</name>
<reference evidence="1 2" key="1">
    <citation type="submission" date="2018-04" db="EMBL/GenBank/DDBJ databases">
        <title>Pelagivirga bohaiensis gen. nov., sp. nov., a bacterium isolated from the Bohai Sea.</title>
        <authorList>
            <person name="Ji X."/>
        </authorList>
    </citation>
    <scope>NUCLEOTIDE SEQUENCE [LARGE SCALE GENOMIC DNA]</scope>
    <source>
        <strain evidence="1 2">BH-SD16</strain>
    </source>
</reference>
<organism evidence="1 2">
    <name type="scientific">Thalassorhabdomicrobium marinisediminis</name>
    <dbReference type="NCBI Taxonomy" id="2170577"/>
    <lineage>
        <taxon>Bacteria</taxon>
        <taxon>Pseudomonadati</taxon>
        <taxon>Pseudomonadota</taxon>
        <taxon>Alphaproteobacteria</taxon>
        <taxon>Rhodobacterales</taxon>
        <taxon>Paracoccaceae</taxon>
        <taxon>Thalassorhabdomicrobium</taxon>
    </lineage>
</organism>
<proteinExistence type="predicted"/>
<keyword evidence="2" id="KW-1185">Reference proteome</keyword>
<gene>
    <name evidence="1" type="ORF">DC363_14440</name>
</gene>
<evidence type="ECO:0000313" key="1">
    <source>
        <dbReference type="EMBL" id="PVA05668.1"/>
    </source>
</evidence>
<protein>
    <submittedName>
        <fullName evidence="1">Uncharacterized protein</fullName>
    </submittedName>
</protein>
<dbReference type="Proteomes" id="UP000244817">
    <property type="component" value="Unassembled WGS sequence"/>
</dbReference>
<dbReference type="AlphaFoldDB" id="A0A2T7FU19"/>
<dbReference type="EMBL" id="QCYG01000009">
    <property type="protein sequence ID" value="PVA05668.1"/>
    <property type="molecule type" value="Genomic_DNA"/>
</dbReference>
<evidence type="ECO:0000313" key="2">
    <source>
        <dbReference type="Proteomes" id="UP000244817"/>
    </source>
</evidence>